<proteinExistence type="predicted"/>
<gene>
    <name evidence="1" type="ORF">CDH04_03740</name>
    <name evidence="2" type="ORF">FZC43_03740</name>
</gene>
<keyword evidence="4" id="KW-1185">Reference proteome</keyword>
<evidence type="ECO:0000313" key="1">
    <source>
        <dbReference type="EMBL" id="AXA33575.1"/>
    </source>
</evidence>
<reference evidence="1 3" key="1">
    <citation type="submission" date="2017-06" db="EMBL/GenBank/DDBJ databases">
        <title>Complete genome of Francisella adeliensis.</title>
        <authorList>
            <person name="Vallesi A."/>
            <person name="Sjodin A."/>
        </authorList>
    </citation>
    <scope>NUCLEOTIDE SEQUENCE [LARGE SCALE GENOMIC DNA]</scope>
    <source>
        <strain evidence="1 3">FDC440</strain>
    </source>
</reference>
<dbReference type="RefSeq" id="WP_112869748.1">
    <property type="nucleotide sequence ID" value="NZ_CP021781.1"/>
</dbReference>
<dbReference type="Proteomes" id="UP000681131">
    <property type="component" value="Chromosome"/>
</dbReference>
<dbReference type="KEGG" id="fad:CDH04_03740"/>
<organism evidence="1 3">
    <name type="scientific">Francisella adeliensis</name>
    <dbReference type="NCBI Taxonomy" id="2007306"/>
    <lineage>
        <taxon>Bacteria</taxon>
        <taxon>Pseudomonadati</taxon>
        <taxon>Pseudomonadota</taxon>
        <taxon>Gammaproteobacteria</taxon>
        <taxon>Thiotrichales</taxon>
        <taxon>Francisellaceae</taxon>
        <taxon>Francisella</taxon>
    </lineage>
</organism>
<sequence length="133" mass="15024">MKKIISIMTAVFLVHGVFAEKVYETDADGVASFSNNKTKGAKIVNLNPDSVTVFSAATELKNEPSYLNKSASYYKRPYGYSDTLQGSFPEQLTDNYFDFYGRNHHYESLMSSTHNSGFYDSKGANNNRLRNNY</sequence>
<dbReference type="OrthoDB" id="5605557at2"/>
<accession>A0A2Z4XYR5</accession>
<dbReference type="Proteomes" id="UP000251120">
    <property type="component" value="Chromosome"/>
</dbReference>
<dbReference type="AlphaFoldDB" id="A0A2Z4XYR5"/>
<evidence type="ECO:0000313" key="2">
    <source>
        <dbReference type="EMBL" id="QIW11807.1"/>
    </source>
</evidence>
<dbReference type="EMBL" id="CP021781">
    <property type="protein sequence ID" value="AXA33575.1"/>
    <property type="molecule type" value="Genomic_DNA"/>
</dbReference>
<protein>
    <submittedName>
        <fullName evidence="1">Uncharacterized protein</fullName>
    </submittedName>
</protein>
<name>A0A2Z4XYR5_9GAMM</name>
<evidence type="ECO:0000313" key="3">
    <source>
        <dbReference type="Proteomes" id="UP000251120"/>
    </source>
</evidence>
<dbReference type="EMBL" id="CP043424">
    <property type="protein sequence ID" value="QIW11807.1"/>
    <property type="molecule type" value="Genomic_DNA"/>
</dbReference>
<evidence type="ECO:0000313" key="4">
    <source>
        <dbReference type="Proteomes" id="UP000681131"/>
    </source>
</evidence>
<reference evidence="2 4" key="2">
    <citation type="submission" date="2019-08" db="EMBL/GenBank/DDBJ databases">
        <title>Complete genome sequences of Francisella adeliensis (FSC1325 and FSC1326).</title>
        <authorList>
            <person name="Ohrman C."/>
            <person name="Uneklint I."/>
            <person name="Vallesi A."/>
            <person name="Karlsson L."/>
            <person name="Sjodin A."/>
        </authorList>
    </citation>
    <scope>NUCLEOTIDE SEQUENCE [LARGE SCALE GENOMIC DNA]</scope>
    <source>
        <strain evidence="2 4">FSC1325</strain>
    </source>
</reference>